<dbReference type="SUPFAM" id="SSF57756">
    <property type="entry name" value="Retrovirus zinc finger-like domains"/>
    <property type="match status" value="1"/>
</dbReference>
<dbReference type="InterPro" id="IPR021109">
    <property type="entry name" value="Peptidase_aspartic_dom_sf"/>
</dbReference>
<evidence type="ECO:0000259" key="2">
    <source>
        <dbReference type="PROSITE" id="PS50158"/>
    </source>
</evidence>
<comment type="caution">
    <text evidence="3">The sequence shown here is derived from an EMBL/GenBank/DDBJ whole genome shotgun (WGS) entry which is preliminary data.</text>
</comment>
<feature type="domain" description="CCHC-type" evidence="2">
    <location>
        <begin position="2"/>
        <end position="18"/>
    </location>
</feature>
<dbReference type="SMART" id="SM00343">
    <property type="entry name" value="ZnF_C2HC"/>
    <property type="match status" value="1"/>
</dbReference>
<feature type="non-terminal residue" evidence="3">
    <location>
        <position position="1"/>
    </location>
</feature>
<dbReference type="CDD" id="cd00303">
    <property type="entry name" value="retropepsin_like"/>
    <property type="match status" value="1"/>
</dbReference>
<dbReference type="PANTHER" id="PTHR35046">
    <property type="entry name" value="ZINC KNUCKLE (CCHC-TYPE) FAMILY PROTEIN"/>
    <property type="match status" value="1"/>
</dbReference>
<protein>
    <submittedName>
        <fullName evidence="3">Zf-CCHC domain-containing protein</fullName>
    </submittedName>
</protein>
<dbReference type="EMBL" id="BDDD01004549">
    <property type="protein sequence ID" value="GAV87865.1"/>
    <property type="molecule type" value="Genomic_DNA"/>
</dbReference>
<keyword evidence="1" id="KW-0479">Metal-binding</keyword>
<name>A0A1Q3D5X3_CEPFO</name>
<dbReference type="InterPro" id="IPR001878">
    <property type="entry name" value="Znf_CCHC"/>
</dbReference>
<reference evidence="4" key="1">
    <citation type="submission" date="2016-04" db="EMBL/GenBank/DDBJ databases">
        <title>Cephalotus genome sequencing.</title>
        <authorList>
            <person name="Fukushima K."/>
            <person name="Hasebe M."/>
            <person name="Fang X."/>
        </authorList>
    </citation>
    <scope>NUCLEOTIDE SEQUENCE [LARGE SCALE GENOMIC DNA]</scope>
    <source>
        <strain evidence="4">cv. St1</strain>
    </source>
</reference>
<keyword evidence="4" id="KW-1185">Reference proteome</keyword>
<dbReference type="PANTHER" id="PTHR35046:SF26">
    <property type="entry name" value="RNA-DIRECTED DNA POLYMERASE"/>
    <property type="match status" value="1"/>
</dbReference>
<dbReference type="Proteomes" id="UP000187406">
    <property type="component" value="Unassembled WGS sequence"/>
</dbReference>
<dbReference type="InterPro" id="IPR036875">
    <property type="entry name" value="Znf_CCHC_sf"/>
</dbReference>
<dbReference type="Gene3D" id="2.40.70.10">
    <property type="entry name" value="Acid Proteases"/>
    <property type="match status" value="1"/>
</dbReference>
<gene>
    <name evidence="3" type="ORF">CFOL_v3_31290</name>
</gene>
<keyword evidence="1" id="KW-0862">Zinc</keyword>
<dbReference type="OrthoDB" id="1750432at2759"/>
<keyword evidence="1" id="KW-0863">Zinc-finger</keyword>
<organism evidence="3 4">
    <name type="scientific">Cephalotus follicularis</name>
    <name type="common">Albany pitcher plant</name>
    <dbReference type="NCBI Taxonomy" id="3775"/>
    <lineage>
        <taxon>Eukaryota</taxon>
        <taxon>Viridiplantae</taxon>
        <taxon>Streptophyta</taxon>
        <taxon>Embryophyta</taxon>
        <taxon>Tracheophyta</taxon>
        <taxon>Spermatophyta</taxon>
        <taxon>Magnoliopsida</taxon>
        <taxon>eudicotyledons</taxon>
        <taxon>Gunneridae</taxon>
        <taxon>Pentapetalae</taxon>
        <taxon>rosids</taxon>
        <taxon>fabids</taxon>
        <taxon>Oxalidales</taxon>
        <taxon>Cephalotaceae</taxon>
        <taxon>Cephalotus</taxon>
    </lineage>
</organism>
<proteinExistence type="predicted"/>
<dbReference type="GO" id="GO:0003676">
    <property type="term" value="F:nucleic acid binding"/>
    <property type="evidence" value="ECO:0007669"/>
    <property type="project" value="InterPro"/>
</dbReference>
<dbReference type="AlphaFoldDB" id="A0A1Q3D5X3"/>
<evidence type="ECO:0000256" key="1">
    <source>
        <dbReference type="PROSITE-ProRule" id="PRU00047"/>
    </source>
</evidence>
<sequence>KKCFKCHGYGHFQAECPNRKVMTIKEVEEIESALEEEKNGEEESDDDEDLIAEPMNGELLVIRRSLHTKMERMDDQRENIFRSRCSIGSKICYMIIDSGNCANVASTALVTKLDLPTTSHPKPYKFQWLNDGNQLKVNHQVLISFAVGTHYNDEVLCDVIPMDACHLLLSHPVFRDNNNSGGNHIISGLYNLSRKLKLSK</sequence>
<dbReference type="InParanoid" id="A0A1Q3D5X3"/>
<dbReference type="GO" id="GO:0008270">
    <property type="term" value="F:zinc ion binding"/>
    <property type="evidence" value="ECO:0007669"/>
    <property type="project" value="UniProtKB-KW"/>
</dbReference>
<dbReference type="PROSITE" id="PS50158">
    <property type="entry name" value="ZF_CCHC"/>
    <property type="match status" value="1"/>
</dbReference>
<accession>A0A1Q3D5X3</accession>
<evidence type="ECO:0000313" key="3">
    <source>
        <dbReference type="EMBL" id="GAV87865.1"/>
    </source>
</evidence>
<evidence type="ECO:0000313" key="4">
    <source>
        <dbReference type="Proteomes" id="UP000187406"/>
    </source>
</evidence>